<dbReference type="Proteomes" id="UP000179010">
    <property type="component" value="Unassembled WGS sequence"/>
</dbReference>
<protein>
    <submittedName>
        <fullName evidence="1">Uncharacterized protein</fullName>
    </submittedName>
</protein>
<sequence>MGVPTDGSFTFHSSDPLTNQLLAAAVDVLFAAIINPPDLTLPIAHLPQFNYNFMNDWLRCRSLPTRLSKEALEMVNNLLPLEDNWQDLLDLAPKLPNREDRVCLVGVVAYIEVWLRFNPPPSVVSVASINGD</sequence>
<accession>A0A1F4PN12</accession>
<gene>
    <name evidence="1" type="ORF">A2994_00475</name>
</gene>
<organism evidence="1 2">
    <name type="scientific">candidate division Kazan bacterium RIFCSPLOWO2_01_FULL_48_13</name>
    <dbReference type="NCBI Taxonomy" id="1798539"/>
    <lineage>
        <taxon>Bacteria</taxon>
        <taxon>Bacteria division Kazan-3B-28</taxon>
    </lineage>
</organism>
<evidence type="ECO:0000313" key="2">
    <source>
        <dbReference type="Proteomes" id="UP000179010"/>
    </source>
</evidence>
<reference evidence="1 2" key="1">
    <citation type="journal article" date="2016" name="Nat. Commun.">
        <title>Thousands of microbial genomes shed light on interconnected biogeochemical processes in an aquifer system.</title>
        <authorList>
            <person name="Anantharaman K."/>
            <person name="Brown C.T."/>
            <person name="Hug L.A."/>
            <person name="Sharon I."/>
            <person name="Castelle C.J."/>
            <person name="Probst A.J."/>
            <person name="Thomas B.C."/>
            <person name="Singh A."/>
            <person name="Wilkins M.J."/>
            <person name="Karaoz U."/>
            <person name="Brodie E.L."/>
            <person name="Williams K.H."/>
            <person name="Hubbard S.S."/>
            <person name="Banfield J.F."/>
        </authorList>
    </citation>
    <scope>NUCLEOTIDE SEQUENCE [LARGE SCALE GENOMIC DNA]</scope>
</reference>
<dbReference type="EMBL" id="METE01000011">
    <property type="protein sequence ID" value="OGB85071.1"/>
    <property type="molecule type" value="Genomic_DNA"/>
</dbReference>
<proteinExistence type="predicted"/>
<dbReference type="AlphaFoldDB" id="A0A1F4PN12"/>
<name>A0A1F4PN12_UNCK3</name>
<comment type="caution">
    <text evidence="1">The sequence shown here is derived from an EMBL/GenBank/DDBJ whole genome shotgun (WGS) entry which is preliminary data.</text>
</comment>
<evidence type="ECO:0000313" key="1">
    <source>
        <dbReference type="EMBL" id="OGB85071.1"/>
    </source>
</evidence>